<protein>
    <submittedName>
        <fullName evidence="2">Uncharacterized protein</fullName>
    </submittedName>
</protein>
<evidence type="ECO:0000256" key="1">
    <source>
        <dbReference type="SAM" id="Phobius"/>
    </source>
</evidence>
<feature type="transmembrane region" description="Helical" evidence="1">
    <location>
        <begin position="20"/>
        <end position="39"/>
    </location>
</feature>
<evidence type="ECO:0000313" key="3">
    <source>
        <dbReference type="Proteomes" id="UP001164459"/>
    </source>
</evidence>
<evidence type="ECO:0000313" key="2">
    <source>
        <dbReference type="EMBL" id="WAS94968.1"/>
    </source>
</evidence>
<dbReference type="RefSeq" id="WP_269037302.1">
    <property type="nucleotide sequence ID" value="NZ_CP114040.1"/>
</dbReference>
<dbReference type="Proteomes" id="UP001164459">
    <property type="component" value="Chromosome"/>
</dbReference>
<accession>A0ABY7H725</accession>
<keyword evidence="1" id="KW-0812">Transmembrane</keyword>
<sequence>MVAITALAGVLRQLFDDDALLLVTLVAVMIGLLVIGGWIERRRSPSVGLLLPSCRSCHELQAQQERQDRGMGISFVLSISVLLLGMVLDVDSFTLAGGILLAGAVVWLIVRVRRPAAAILAAWAKEQEVALLVDAKIARAVIRHGEGLGAESGEPSPSPG</sequence>
<name>A0ABY7H725_9BACT</name>
<proteinExistence type="predicted"/>
<dbReference type="EMBL" id="CP114040">
    <property type="protein sequence ID" value="WAS94968.1"/>
    <property type="molecule type" value="Genomic_DNA"/>
</dbReference>
<reference evidence="2" key="1">
    <citation type="submission" date="2022-11" db="EMBL/GenBank/DDBJ databases">
        <title>Minimal conservation of predation-associated metabolite biosynthetic gene clusters underscores biosynthetic potential of Myxococcota including descriptions for ten novel species: Archangium lansinium sp. nov., Myxococcus landrumus sp. nov., Nannocystis bai.</title>
        <authorList>
            <person name="Ahearne A."/>
            <person name="Stevens C."/>
            <person name="Dowd S."/>
        </authorList>
    </citation>
    <scope>NUCLEOTIDE SEQUENCE</scope>
    <source>
        <strain evidence="2">Fl3</strain>
    </source>
</reference>
<keyword evidence="3" id="KW-1185">Reference proteome</keyword>
<feature type="transmembrane region" description="Helical" evidence="1">
    <location>
        <begin position="70"/>
        <end position="87"/>
    </location>
</feature>
<organism evidence="2 3">
    <name type="scientific">Nannocystis punicea</name>
    <dbReference type="NCBI Taxonomy" id="2995304"/>
    <lineage>
        <taxon>Bacteria</taxon>
        <taxon>Pseudomonadati</taxon>
        <taxon>Myxococcota</taxon>
        <taxon>Polyangia</taxon>
        <taxon>Nannocystales</taxon>
        <taxon>Nannocystaceae</taxon>
        <taxon>Nannocystis</taxon>
    </lineage>
</organism>
<keyword evidence="1" id="KW-0472">Membrane</keyword>
<gene>
    <name evidence="2" type="ORF">O0S08_02300</name>
</gene>
<feature type="transmembrane region" description="Helical" evidence="1">
    <location>
        <begin position="93"/>
        <end position="110"/>
    </location>
</feature>
<keyword evidence="1" id="KW-1133">Transmembrane helix</keyword>